<evidence type="ECO:0000256" key="2">
    <source>
        <dbReference type="ARBA" id="ARBA00022448"/>
    </source>
</evidence>
<evidence type="ECO:0000256" key="8">
    <source>
        <dbReference type="ARBA" id="ARBA00038436"/>
    </source>
</evidence>
<name>A0AAW9RL94_9HYPH</name>
<reference evidence="11 12" key="1">
    <citation type="submission" date="2024-02" db="EMBL/GenBank/DDBJ databases">
        <title>Genome analysis and characterization of Microbaculum marinisediminis sp. nov., isolated from marine sediment.</title>
        <authorList>
            <person name="Du Z.-J."/>
            <person name="Ye Y.-Q."/>
            <person name="Zhang Z.-R."/>
            <person name="Yuan S.-M."/>
            <person name="Zhang X.-Y."/>
        </authorList>
    </citation>
    <scope>NUCLEOTIDE SEQUENCE [LARGE SCALE GENOMIC DNA]</scope>
    <source>
        <strain evidence="11 12">SDUM1044001</strain>
    </source>
</reference>
<dbReference type="PANTHER" id="PTHR35011">
    <property type="entry name" value="2,3-DIKETO-L-GULONATE TRAP TRANSPORTER SMALL PERMEASE PROTEIN YIAM"/>
    <property type="match status" value="1"/>
</dbReference>
<comment type="subunit">
    <text evidence="9">The complex comprises the extracytoplasmic solute receptor protein and the two transmembrane proteins.</text>
</comment>
<evidence type="ECO:0000256" key="7">
    <source>
        <dbReference type="ARBA" id="ARBA00023136"/>
    </source>
</evidence>
<keyword evidence="6 9" id="KW-1133">Transmembrane helix</keyword>
<feature type="transmembrane region" description="Helical" evidence="9">
    <location>
        <begin position="105"/>
        <end position="127"/>
    </location>
</feature>
<evidence type="ECO:0000256" key="6">
    <source>
        <dbReference type="ARBA" id="ARBA00022989"/>
    </source>
</evidence>
<keyword evidence="7 9" id="KW-0472">Membrane</keyword>
<feature type="domain" description="Tripartite ATP-independent periplasmic transporters DctQ component" evidence="10">
    <location>
        <begin position="48"/>
        <end position="165"/>
    </location>
</feature>
<evidence type="ECO:0000256" key="1">
    <source>
        <dbReference type="ARBA" id="ARBA00004429"/>
    </source>
</evidence>
<evidence type="ECO:0000256" key="3">
    <source>
        <dbReference type="ARBA" id="ARBA00022475"/>
    </source>
</evidence>
<dbReference type="GO" id="GO:0015740">
    <property type="term" value="P:C4-dicarboxylate transport"/>
    <property type="evidence" value="ECO:0007669"/>
    <property type="project" value="TreeGrafter"/>
</dbReference>
<gene>
    <name evidence="11" type="ORF">V3328_16040</name>
</gene>
<organism evidence="11 12">
    <name type="scientific">Microbaculum marinum</name>
    <dbReference type="NCBI Taxonomy" id="1764581"/>
    <lineage>
        <taxon>Bacteria</taxon>
        <taxon>Pseudomonadati</taxon>
        <taxon>Pseudomonadota</taxon>
        <taxon>Alphaproteobacteria</taxon>
        <taxon>Hyphomicrobiales</taxon>
        <taxon>Tepidamorphaceae</taxon>
        <taxon>Microbaculum</taxon>
    </lineage>
</organism>
<keyword evidence="4 9" id="KW-0997">Cell inner membrane</keyword>
<dbReference type="Pfam" id="PF04290">
    <property type="entry name" value="DctQ"/>
    <property type="match status" value="1"/>
</dbReference>
<dbReference type="PANTHER" id="PTHR35011:SF2">
    <property type="entry name" value="2,3-DIKETO-L-GULONATE TRAP TRANSPORTER SMALL PERMEASE PROTEIN YIAM"/>
    <property type="match status" value="1"/>
</dbReference>
<accession>A0AAW9RL94</accession>
<feature type="transmembrane region" description="Helical" evidence="9">
    <location>
        <begin position="147"/>
        <end position="168"/>
    </location>
</feature>
<comment type="similarity">
    <text evidence="8 9">Belongs to the TRAP transporter small permease family.</text>
</comment>
<dbReference type="RefSeq" id="WP_340330694.1">
    <property type="nucleotide sequence ID" value="NZ_JAZHOF010000006.1"/>
</dbReference>
<dbReference type="GO" id="GO:0005886">
    <property type="term" value="C:plasma membrane"/>
    <property type="evidence" value="ECO:0007669"/>
    <property type="project" value="UniProtKB-SubCell"/>
</dbReference>
<protein>
    <recommendedName>
        <fullName evidence="9">TRAP transporter small permease protein</fullName>
    </recommendedName>
</protein>
<keyword evidence="3" id="KW-1003">Cell membrane</keyword>
<dbReference type="InterPro" id="IPR007387">
    <property type="entry name" value="TRAP_DctQ"/>
</dbReference>
<comment type="subcellular location">
    <subcellularLocation>
        <location evidence="1 9">Cell inner membrane</location>
        <topology evidence="1 9">Multi-pass membrane protein</topology>
    </subcellularLocation>
</comment>
<evidence type="ECO:0000256" key="5">
    <source>
        <dbReference type="ARBA" id="ARBA00022692"/>
    </source>
</evidence>
<evidence type="ECO:0000313" key="12">
    <source>
        <dbReference type="Proteomes" id="UP001378188"/>
    </source>
</evidence>
<dbReference type="AlphaFoldDB" id="A0AAW9RL94"/>
<keyword evidence="12" id="KW-1185">Reference proteome</keyword>
<keyword evidence="5 9" id="KW-0812">Transmembrane</keyword>
<feature type="transmembrane region" description="Helical" evidence="9">
    <location>
        <begin position="61"/>
        <end position="84"/>
    </location>
</feature>
<evidence type="ECO:0000313" key="11">
    <source>
        <dbReference type="EMBL" id="MEJ8573002.1"/>
    </source>
</evidence>
<comment type="function">
    <text evidence="9">Part of the tripartite ATP-independent periplasmic (TRAP) transport system.</text>
</comment>
<feature type="transmembrane region" description="Helical" evidence="9">
    <location>
        <begin position="33"/>
        <end position="55"/>
    </location>
</feature>
<sequence length="201" mass="21898">MTSGLTADAGHLPLPKGLAVFRRILRHVGQAELALAIAALVVVTTLSGAQALLRYSVGGSIWWAQEVAETTIMVAYFLGISYVFKTRQYILIEFVSLRFPPSVQMACYVFAQVLTVLFTGATVYLVVRFAPSLMGMRTPLLSMSGLIPALPLAVGSALMVVTSLYYLAFGLWVMSRGFEITSVAAIERRAIVTDPMDEVDW</sequence>
<evidence type="ECO:0000256" key="4">
    <source>
        <dbReference type="ARBA" id="ARBA00022519"/>
    </source>
</evidence>
<comment type="caution">
    <text evidence="11">The sequence shown here is derived from an EMBL/GenBank/DDBJ whole genome shotgun (WGS) entry which is preliminary data.</text>
</comment>
<dbReference type="GO" id="GO:0022857">
    <property type="term" value="F:transmembrane transporter activity"/>
    <property type="evidence" value="ECO:0007669"/>
    <property type="project" value="UniProtKB-UniRule"/>
</dbReference>
<proteinExistence type="inferred from homology"/>
<evidence type="ECO:0000256" key="9">
    <source>
        <dbReference type="RuleBase" id="RU369079"/>
    </source>
</evidence>
<dbReference type="EMBL" id="JAZHOF010000006">
    <property type="protein sequence ID" value="MEJ8573002.1"/>
    <property type="molecule type" value="Genomic_DNA"/>
</dbReference>
<evidence type="ECO:0000259" key="10">
    <source>
        <dbReference type="Pfam" id="PF04290"/>
    </source>
</evidence>
<dbReference type="InterPro" id="IPR055348">
    <property type="entry name" value="DctQ"/>
</dbReference>
<dbReference type="Proteomes" id="UP001378188">
    <property type="component" value="Unassembled WGS sequence"/>
</dbReference>
<keyword evidence="2 9" id="KW-0813">Transport</keyword>